<evidence type="ECO:0000259" key="1">
    <source>
        <dbReference type="Pfam" id="PF13966"/>
    </source>
</evidence>
<proteinExistence type="predicted"/>
<feature type="domain" description="Reverse transcriptase zinc-binding" evidence="1">
    <location>
        <begin position="169"/>
        <end position="229"/>
    </location>
</feature>
<dbReference type="PANTHER" id="PTHR33116">
    <property type="entry name" value="REVERSE TRANSCRIPTASE ZINC-BINDING DOMAIN-CONTAINING PROTEIN-RELATED-RELATED"/>
    <property type="match status" value="1"/>
</dbReference>
<dbReference type="InterPro" id="IPR026960">
    <property type="entry name" value="RVT-Znf"/>
</dbReference>
<organism evidence="2">
    <name type="scientific">Tanacetum cinerariifolium</name>
    <name type="common">Dalmatian daisy</name>
    <name type="synonym">Chrysanthemum cinerariifolium</name>
    <dbReference type="NCBI Taxonomy" id="118510"/>
    <lineage>
        <taxon>Eukaryota</taxon>
        <taxon>Viridiplantae</taxon>
        <taxon>Streptophyta</taxon>
        <taxon>Embryophyta</taxon>
        <taxon>Tracheophyta</taxon>
        <taxon>Spermatophyta</taxon>
        <taxon>Magnoliopsida</taxon>
        <taxon>eudicotyledons</taxon>
        <taxon>Gunneridae</taxon>
        <taxon>Pentapetalae</taxon>
        <taxon>asterids</taxon>
        <taxon>campanulids</taxon>
        <taxon>Asterales</taxon>
        <taxon>Asteraceae</taxon>
        <taxon>Asteroideae</taxon>
        <taxon>Anthemideae</taxon>
        <taxon>Anthemidinae</taxon>
        <taxon>Tanacetum</taxon>
    </lineage>
</organism>
<comment type="caution">
    <text evidence="2">The sequence shown here is derived from an EMBL/GenBank/DDBJ whole genome shotgun (WGS) entry which is preliminary data.</text>
</comment>
<accession>A0A699I9T2</accession>
<keyword evidence="2" id="KW-0548">Nucleotidyltransferase</keyword>
<dbReference type="AlphaFoldDB" id="A0A699I9T2"/>
<name>A0A699I9T2_TANCI</name>
<reference evidence="2" key="1">
    <citation type="journal article" date="2019" name="Sci. Rep.">
        <title>Draft genome of Tanacetum cinerariifolium, the natural source of mosquito coil.</title>
        <authorList>
            <person name="Yamashiro T."/>
            <person name="Shiraishi A."/>
            <person name="Satake H."/>
            <person name="Nakayama K."/>
        </authorList>
    </citation>
    <scope>NUCLEOTIDE SEQUENCE</scope>
</reference>
<dbReference type="EMBL" id="BKCJ010271157">
    <property type="protein sequence ID" value="GEZ37309.1"/>
    <property type="molecule type" value="Genomic_DNA"/>
</dbReference>
<dbReference type="PANTHER" id="PTHR33116:SF78">
    <property type="entry name" value="OS12G0587133 PROTEIN"/>
    <property type="match status" value="1"/>
</dbReference>
<evidence type="ECO:0000313" key="2">
    <source>
        <dbReference type="EMBL" id="GEZ37309.1"/>
    </source>
</evidence>
<dbReference type="GO" id="GO:0003964">
    <property type="term" value="F:RNA-directed DNA polymerase activity"/>
    <property type="evidence" value="ECO:0007669"/>
    <property type="project" value="UniProtKB-KW"/>
</dbReference>
<keyword evidence="2" id="KW-0808">Transferase</keyword>
<sequence length="326" mass="38032">MSLYKVPKAVLNSMESIRRNFFNSIQNDDKKITWVKWSKVLAAKKHGGLGVSSFFALNRALLFKWVWRSISQDNSLWFRFIRVVHGPQLQYRSPLSSSTWHAILREVNGLKSQGGIEAHQLNQLLELLGSVVLSNFLDRWDWDLNGIGVFCVKDVRNLLDEFFLPKGDIATRWIKQIPIKINVFAWRVFLDRLPTKLNLMCRGFHVGSLFCPSCNYSDEDVSHILFSFPLVVAVSQLVCRWWDVGWTSLGSYSEWLSWFNDIRLGSKVKCLFEGVLYVTWWCLWNFRNQSTFSAQKPRREVIFDDIVTRSFSWCSARCNSTFSWDS</sequence>
<keyword evidence="2" id="KW-0695">RNA-directed DNA polymerase</keyword>
<dbReference type="Pfam" id="PF13966">
    <property type="entry name" value="zf-RVT"/>
    <property type="match status" value="1"/>
</dbReference>
<protein>
    <submittedName>
        <fullName evidence="2">RNA-directed DNA polymerase, eukaryota</fullName>
    </submittedName>
</protein>
<gene>
    <name evidence="2" type="ORF">Tci_509282</name>
</gene>